<keyword evidence="3" id="KW-0812">Transmembrane</keyword>
<dbReference type="Gene3D" id="2.60.40.10">
    <property type="entry name" value="Immunoglobulins"/>
    <property type="match status" value="3"/>
</dbReference>
<dbReference type="PROSITE" id="PS50026">
    <property type="entry name" value="EGF_3"/>
    <property type="match status" value="1"/>
</dbReference>
<reference evidence="6" key="2">
    <citation type="submission" date="2022-06" db="UniProtKB">
        <authorList>
            <consortium name="EnsemblMetazoa"/>
        </authorList>
    </citation>
    <scope>IDENTIFICATION</scope>
</reference>
<feature type="domain" description="Fibronectin type-III" evidence="5">
    <location>
        <begin position="784"/>
        <end position="880"/>
    </location>
</feature>
<keyword evidence="1" id="KW-0677">Repeat</keyword>
<evidence type="ECO:0000259" key="5">
    <source>
        <dbReference type="PROSITE" id="PS50853"/>
    </source>
</evidence>
<dbReference type="InterPro" id="IPR003961">
    <property type="entry name" value="FN3_dom"/>
</dbReference>
<evidence type="ECO:0000259" key="4">
    <source>
        <dbReference type="PROSITE" id="PS50026"/>
    </source>
</evidence>
<keyword evidence="3" id="KW-0472">Membrane</keyword>
<dbReference type="EnsemblMetazoa" id="XM_029488858.1">
    <property type="protein sequence ID" value="XP_029344718.1"/>
    <property type="gene ID" value="LOC100161338"/>
</dbReference>
<dbReference type="GeneID" id="100161338"/>
<organism evidence="6 7">
    <name type="scientific">Acyrthosiphon pisum</name>
    <name type="common">Pea aphid</name>
    <dbReference type="NCBI Taxonomy" id="7029"/>
    <lineage>
        <taxon>Eukaryota</taxon>
        <taxon>Metazoa</taxon>
        <taxon>Ecdysozoa</taxon>
        <taxon>Arthropoda</taxon>
        <taxon>Hexapoda</taxon>
        <taxon>Insecta</taxon>
        <taxon>Pterygota</taxon>
        <taxon>Neoptera</taxon>
        <taxon>Paraneoptera</taxon>
        <taxon>Hemiptera</taxon>
        <taxon>Sternorrhyncha</taxon>
        <taxon>Aphidomorpha</taxon>
        <taxon>Aphidoidea</taxon>
        <taxon>Aphididae</taxon>
        <taxon>Macrosiphini</taxon>
        <taxon>Acyrthosiphon</taxon>
    </lineage>
</organism>
<name>A0A8R2NP98_ACYPI</name>
<dbReference type="InterPro" id="IPR000742">
    <property type="entry name" value="EGF"/>
</dbReference>
<feature type="domain" description="Fibronectin type-III" evidence="5">
    <location>
        <begin position="990"/>
        <end position="1094"/>
    </location>
</feature>
<dbReference type="SUPFAM" id="SSF49265">
    <property type="entry name" value="Fibronectin type III"/>
    <property type="match status" value="3"/>
</dbReference>
<keyword evidence="7" id="KW-1185">Reference proteome</keyword>
<dbReference type="OrthoDB" id="10252017at2759"/>
<protein>
    <submittedName>
        <fullName evidence="6">Uncharacterized protein</fullName>
    </submittedName>
</protein>
<feature type="disulfide bond" evidence="2">
    <location>
        <begin position="353"/>
        <end position="362"/>
    </location>
</feature>
<accession>A0A8R2NP98</accession>
<feature type="domain" description="EGF-like" evidence="4">
    <location>
        <begin position="329"/>
        <end position="363"/>
    </location>
</feature>
<evidence type="ECO:0000256" key="1">
    <source>
        <dbReference type="ARBA" id="ARBA00022737"/>
    </source>
</evidence>
<dbReference type="PANTHER" id="PTHR46708">
    <property type="entry name" value="TENASCIN"/>
    <property type="match status" value="1"/>
</dbReference>
<dbReference type="KEGG" id="api:100161338"/>
<keyword evidence="3" id="KW-1133">Transmembrane helix</keyword>
<dbReference type="PANTHER" id="PTHR46708:SF2">
    <property type="entry name" value="FIBRONECTIN TYPE-III DOMAIN-CONTAINING PROTEIN"/>
    <property type="match status" value="1"/>
</dbReference>
<dbReference type="PROSITE" id="PS00022">
    <property type="entry name" value="EGF_1"/>
    <property type="match status" value="1"/>
</dbReference>
<dbReference type="Gene3D" id="2.170.300.10">
    <property type="entry name" value="Tie2 ligand-binding domain superfamily"/>
    <property type="match status" value="1"/>
</dbReference>
<dbReference type="InterPro" id="IPR013783">
    <property type="entry name" value="Ig-like_fold"/>
</dbReference>
<evidence type="ECO:0000256" key="3">
    <source>
        <dbReference type="SAM" id="Phobius"/>
    </source>
</evidence>
<dbReference type="InterPro" id="IPR050991">
    <property type="entry name" value="ECM_Regulatory_Proteins"/>
</dbReference>
<evidence type="ECO:0000313" key="7">
    <source>
        <dbReference type="Proteomes" id="UP000007819"/>
    </source>
</evidence>
<sequence length="1095" mass="124816">MIYKKNSKMLLLIYYYIWFSVLCISNAWSEITSHSNNNTIHKDYDVTTIYRMMNAFTRPIKSVGFKDPDFYKIYSKNSYSIEIHSRTNAVGLPITAEVNSSQKTLSSQSISLINKSVFFKCGLSQNDSRIKVDYVPKSWLVKSIPLTGVNELSMNGCNNEHYSHEDEYQCVNVSEYRYEIDTIPVHKNNDFNTIFSIIWTSDHGRAGVSITYIHTPSSKMDIFLNIAYANGTLINFTKLLKFEDVKTITFNDIGFMKNQQYMFTLKMKMNNDYYSRGRYNYVYSGFWFGLIRIAESSNYDEEDVRVVYDFEDKTKPFNVLGNYKTYNAIKSMTQKSECLNGGYNVPPMNNCTCPPGFIGKLCETACGPNSYGFDCKGVCSMHSAEMCRGMYMCTKFGCTCPTGFTGPLCNRECETGKFGADCNQYCSSNCYDRKCDRYTGLCLHGCSPQYVLPHCLQKYPYLMNPPKLLSSEYESIEIECDFQSSNVMGEDQNIKLKYYQIVYKAIKEDQFINSDVKPIIENSNETKEIISGLEPDTVYLVGILLITDDGNFNDQDIVYGNFKTSCIPPNIDDFNITLVRGIKSINVSWNKITTSINQFECNIVEYLLVLSYNQSQNQVSGVQKIRSNSVSGHYIYDLIPGYQYNIQLILNTTQGQLFPSPIYSEAPLPGIEFKVKDISTINENRKIKVSWKLGYMYERYNVAVKPVINEPAVTCTLRYKINRILSCTLQELENSWTSVIVSNQTSYEISDVVPNSQYLIQVLTGDDSQMIYTLTPTSKPNVAPAIDPENPLYITNSSVFVQWKFDFINCSRLNGFFSKYFVELKEKSNNNLQVKETKQNNISFEDLKSNTAYELKVFIKNHIGYSLEHFLSINFTTRFGILGLVDDLMVYKKATKNKVVGLRWNYPDDSNLDGFIISFDDISFIGHEKNVTIVPPRKCSAWPEYFCHTFYDLSSSKNITFKVQAKSIDYPGGGLSSSINFTSIDGIPDPPSNVKIVDIGKTYISLQWDIPWVFNSVLKMFVINVEEISKVDMSQCCVNIKPTEIPFDEELPSYNYTLTGLQPGSTYSVGVLSVSKSLWYSSPATVHDVTTLLDA</sequence>
<keyword evidence="2" id="KW-0245">EGF-like domain</keyword>
<proteinExistence type="predicted"/>
<reference evidence="7" key="1">
    <citation type="submission" date="2010-06" db="EMBL/GenBank/DDBJ databases">
        <authorList>
            <person name="Jiang H."/>
            <person name="Abraham K."/>
            <person name="Ali S."/>
            <person name="Alsbrooks S.L."/>
            <person name="Anim B.N."/>
            <person name="Anosike U.S."/>
            <person name="Attaway T."/>
            <person name="Bandaranaike D.P."/>
            <person name="Battles P.K."/>
            <person name="Bell S.N."/>
            <person name="Bell A.V."/>
            <person name="Beltran B."/>
            <person name="Bickham C."/>
            <person name="Bustamante Y."/>
            <person name="Caleb T."/>
            <person name="Canada A."/>
            <person name="Cardenas V."/>
            <person name="Carter K."/>
            <person name="Chacko J."/>
            <person name="Chandrabose M.N."/>
            <person name="Chavez D."/>
            <person name="Chavez A."/>
            <person name="Chen L."/>
            <person name="Chu H.-S."/>
            <person name="Claassen K.J."/>
            <person name="Cockrell R."/>
            <person name="Collins M."/>
            <person name="Cooper J.A."/>
            <person name="Cree A."/>
            <person name="Curry S.M."/>
            <person name="Da Y."/>
            <person name="Dao M.D."/>
            <person name="Das B."/>
            <person name="Davila M.-L."/>
            <person name="Davy-Carroll L."/>
            <person name="Denson S."/>
            <person name="Dinh H."/>
            <person name="Ebong V.E."/>
            <person name="Edwards J.R."/>
            <person name="Egan A."/>
            <person name="El-Daye J."/>
            <person name="Escobedo L."/>
            <person name="Fernandez S."/>
            <person name="Fernando P.R."/>
            <person name="Flagg N."/>
            <person name="Forbes L.D."/>
            <person name="Fowler R.G."/>
            <person name="Fu Q."/>
            <person name="Gabisi R.A."/>
            <person name="Ganer J."/>
            <person name="Garbino Pronczuk A."/>
            <person name="Garcia R.M."/>
            <person name="Garner T."/>
            <person name="Garrett T.E."/>
            <person name="Gonzalez D.A."/>
            <person name="Hamid H."/>
            <person name="Hawkins E.S."/>
            <person name="Hirani K."/>
            <person name="Hogues M.E."/>
            <person name="Hollins B."/>
            <person name="Hsiao C.-H."/>
            <person name="Jabil R."/>
            <person name="James M.L."/>
            <person name="Jhangiani S.N."/>
            <person name="Johnson B."/>
            <person name="Johnson Q."/>
            <person name="Joshi V."/>
            <person name="Kalu J.B."/>
            <person name="Kam C."/>
            <person name="Kashfia A."/>
            <person name="Keebler J."/>
            <person name="Kisamo H."/>
            <person name="Kovar C.L."/>
            <person name="Lago L.A."/>
            <person name="Lai C.-Y."/>
            <person name="Laidlaw J."/>
            <person name="Lara F."/>
            <person name="Le T.-K."/>
            <person name="Lee S.L."/>
            <person name="Legall F.H."/>
            <person name="Lemon S.J."/>
            <person name="Lewis L.R."/>
            <person name="Li B."/>
            <person name="Liu Y."/>
            <person name="Liu Y.-S."/>
            <person name="Lopez J."/>
            <person name="Lozado R.J."/>
            <person name="Lu J."/>
            <person name="Madu R.C."/>
            <person name="Maheshwari M."/>
            <person name="Maheshwari R."/>
            <person name="Malloy K."/>
            <person name="Martinez E."/>
            <person name="Mathew T."/>
            <person name="Mercado I.C."/>
            <person name="Mercado C."/>
            <person name="Meyer B."/>
            <person name="Montgomery K."/>
            <person name="Morgan M.B."/>
            <person name="Munidasa M."/>
            <person name="Nazareth L.V."/>
            <person name="Nelson J."/>
            <person name="Ng B.M."/>
            <person name="Nguyen N.B."/>
            <person name="Nguyen P.Q."/>
            <person name="Nguyen T."/>
            <person name="Obregon M."/>
            <person name="Okwuonu G.O."/>
            <person name="Onwere C.G."/>
            <person name="Orozco G."/>
            <person name="Parra A."/>
            <person name="Patel S."/>
            <person name="Patil S."/>
            <person name="Perez A."/>
            <person name="Perez Y."/>
            <person name="Pham C."/>
            <person name="Primus E.L."/>
            <person name="Pu L.-L."/>
            <person name="Puazo M."/>
            <person name="Qin X."/>
            <person name="Quiroz J.B."/>
            <person name="Reese J."/>
            <person name="Richards S."/>
            <person name="Rives C.M."/>
            <person name="Robberts R."/>
            <person name="Ruiz S.J."/>
            <person name="Ruiz M.J."/>
            <person name="Santibanez J."/>
            <person name="Schneider B.W."/>
            <person name="Sisson I."/>
            <person name="Smith M."/>
            <person name="Sodergren E."/>
            <person name="Song X.-Z."/>
            <person name="Song B.B."/>
            <person name="Summersgill H."/>
            <person name="Thelus R."/>
            <person name="Thornton R.D."/>
            <person name="Trejos Z.Y."/>
            <person name="Usmani K."/>
            <person name="Vattathil S."/>
            <person name="Villasana D."/>
            <person name="Walker D.L."/>
            <person name="Wang S."/>
            <person name="Wang K."/>
            <person name="White C.S."/>
            <person name="Williams A.C."/>
            <person name="Williamson J."/>
            <person name="Wilson K."/>
            <person name="Woghiren I.O."/>
            <person name="Woodworth J.R."/>
            <person name="Worley K.C."/>
            <person name="Wright R.A."/>
            <person name="Wu W."/>
            <person name="Young L."/>
            <person name="Zhang L."/>
            <person name="Zhang J."/>
            <person name="Zhu Y."/>
            <person name="Muzny D.M."/>
            <person name="Weinstock G."/>
            <person name="Gibbs R.A."/>
        </authorList>
    </citation>
    <scope>NUCLEOTIDE SEQUENCE [LARGE SCALE GENOMIC DNA]</scope>
    <source>
        <strain evidence="7">LSR1</strain>
    </source>
</reference>
<dbReference type="RefSeq" id="XP_029344718.1">
    <property type="nucleotide sequence ID" value="XM_029488858.1"/>
</dbReference>
<evidence type="ECO:0000313" key="6">
    <source>
        <dbReference type="EnsemblMetazoa" id="XP_029344718.1"/>
    </source>
</evidence>
<comment type="caution">
    <text evidence="2">Lacks conserved residue(s) required for the propagation of feature annotation.</text>
</comment>
<dbReference type="InterPro" id="IPR036116">
    <property type="entry name" value="FN3_sf"/>
</dbReference>
<dbReference type="CDD" id="cd00063">
    <property type="entry name" value="FN3"/>
    <property type="match status" value="2"/>
</dbReference>
<dbReference type="Pfam" id="PF00041">
    <property type="entry name" value="fn3"/>
    <property type="match status" value="2"/>
</dbReference>
<dbReference type="PROSITE" id="PS50853">
    <property type="entry name" value="FN3"/>
    <property type="match status" value="2"/>
</dbReference>
<evidence type="ECO:0000256" key="2">
    <source>
        <dbReference type="PROSITE-ProRule" id="PRU00076"/>
    </source>
</evidence>
<dbReference type="SMART" id="SM00060">
    <property type="entry name" value="FN3"/>
    <property type="match status" value="5"/>
</dbReference>
<feature type="transmembrane region" description="Helical" evidence="3">
    <location>
        <begin position="12"/>
        <end position="29"/>
    </location>
</feature>
<dbReference type="AlphaFoldDB" id="A0A8R2NP98"/>
<dbReference type="Proteomes" id="UP000007819">
    <property type="component" value="Chromosome X"/>
</dbReference>
<keyword evidence="2" id="KW-1015">Disulfide bond</keyword>